<dbReference type="AlphaFoldDB" id="A0A1R1PIS0"/>
<feature type="compositionally biased region" description="Basic and acidic residues" evidence="1">
    <location>
        <begin position="66"/>
        <end position="78"/>
    </location>
</feature>
<organism evidence="3 4">
    <name type="scientific">Zancudomyces culisetae</name>
    <name type="common">Gut fungus</name>
    <name type="synonym">Smittium culisetae</name>
    <dbReference type="NCBI Taxonomy" id="1213189"/>
    <lineage>
        <taxon>Eukaryota</taxon>
        <taxon>Fungi</taxon>
        <taxon>Fungi incertae sedis</taxon>
        <taxon>Zoopagomycota</taxon>
        <taxon>Kickxellomycotina</taxon>
        <taxon>Harpellomycetes</taxon>
        <taxon>Harpellales</taxon>
        <taxon>Legeriomycetaceae</taxon>
        <taxon>Zancudomyces</taxon>
    </lineage>
</organism>
<evidence type="ECO:0000313" key="3">
    <source>
        <dbReference type="EMBL" id="OMH80838.1"/>
    </source>
</evidence>
<proteinExistence type="predicted"/>
<gene>
    <name evidence="3" type="ORF">AX774_g5722</name>
</gene>
<protein>
    <submittedName>
        <fullName evidence="3">Vacuole membrane protein 1</fullName>
    </submittedName>
</protein>
<keyword evidence="2" id="KW-1133">Transmembrane helix</keyword>
<dbReference type="Proteomes" id="UP000188320">
    <property type="component" value="Unassembled WGS sequence"/>
</dbReference>
<comment type="caution">
    <text evidence="3">The sequence shown here is derived from an EMBL/GenBank/DDBJ whole genome shotgun (WGS) entry which is preliminary data.</text>
</comment>
<feature type="transmembrane region" description="Helical" evidence="2">
    <location>
        <begin position="156"/>
        <end position="177"/>
    </location>
</feature>
<evidence type="ECO:0000313" key="4">
    <source>
        <dbReference type="Proteomes" id="UP000188320"/>
    </source>
</evidence>
<keyword evidence="2" id="KW-0812">Transmembrane</keyword>
<dbReference type="OrthoDB" id="2016540at2759"/>
<sequence>MDMLDKSTISPEYSKGTNLFFPILTKIFLPSLFWGAGTALGELPPYFLARTASATTSANVSSGESSKSKLELENKSKRDKNANGDGILDKSILIFENRFPSIYSKLSAFIDAQRTAIIGSSHTPEPISSPIPNNTAAVEADSGLTNLNPSISANNVLGLAWNSIIIIMLVYFVVSILETFAQSYLQELRVVDDESNDNSSGDISSS</sequence>
<evidence type="ECO:0000256" key="2">
    <source>
        <dbReference type="SAM" id="Phobius"/>
    </source>
</evidence>
<name>A0A1R1PIS0_ZANCU</name>
<dbReference type="EMBL" id="LSSK01001067">
    <property type="protein sequence ID" value="OMH80838.1"/>
    <property type="molecule type" value="Genomic_DNA"/>
</dbReference>
<reference evidence="4" key="1">
    <citation type="submission" date="2017-01" db="EMBL/GenBank/DDBJ databases">
        <authorList>
            <person name="Wang Y."/>
            <person name="White M."/>
            <person name="Kvist S."/>
            <person name="Moncalvo J.-M."/>
        </authorList>
    </citation>
    <scope>NUCLEOTIDE SEQUENCE [LARGE SCALE GENOMIC DNA]</scope>
    <source>
        <strain evidence="4">COL-18-3</strain>
    </source>
</reference>
<accession>A0A1R1PIS0</accession>
<feature type="transmembrane region" description="Helical" evidence="2">
    <location>
        <begin position="20"/>
        <end position="40"/>
    </location>
</feature>
<evidence type="ECO:0000256" key="1">
    <source>
        <dbReference type="SAM" id="MobiDB-lite"/>
    </source>
</evidence>
<feature type="region of interest" description="Disordered" evidence="1">
    <location>
        <begin position="58"/>
        <end position="78"/>
    </location>
</feature>
<keyword evidence="4" id="KW-1185">Reference proteome</keyword>
<keyword evidence="2" id="KW-0472">Membrane</keyword>